<organism evidence="1 2">
    <name type="scientific">Actinomadura craniellae</name>
    <dbReference type="NCBI Taxonomy" id="2231787"/>
    <lineage>
        <taxon>Bacteria</taxon>
        <taxon>Bacillati</taxon>
        <taxon>Actinomycetota</taxon>
        <taxon>Actinomycetes</taxon>
        <taxon>Streptosporangiales</taxon>
        <taxon>Thermomonosporaceae</taxon>
        <taxon>Actinomadura</taxon>
    </lineage>
</organism>
<protein>
    <submittedName>
        <fullName evidence="1">Uncharacterized protein</fullName>
    </submittedName>
</protein>
<sequence length="89" mass="9238">MVHGAPTNYHSGPLRLFEWTACLGDDQGASGVTDDEQRAVEHLAEALADAAPGSSGSVHRAHYAGGGVGYRHGHQVAQAEVTADGVTWT</sequence>
<gene>
    <name evidence="1" type="ORF">DPM19_09895</name>
</gene>
<dbReference type="RefSeq" id="WP_111865296.1">
    <property type="nucleotide sequence ID" value="NZ_QLYX01000004.1"/>
</dbReference>
<evidence type="ECO:0000313" key="1">
    <source>
        <dbReference type="EMBL" id="RAY15046.1"/>
    </source>
</evidence>
<dbReference type="EMBL" id="QLYX01000004">
    <property type="protein sequence ID" value="RAY15046.1"/>
    <property type="molecule type" value="Genomic_DNA"/>
</dbReference>
<keyword evidence="2" id="KW-1185">Reference proteome</keyword>
<dbReference type="AlphaFoldDB" id="A0A365H7V0"/>
<dbReference type="OrthoDB" id="3480356at2"/>
<reference evidence="1 2" key="1">
    <citation type="submission" date="2018-06" db="EMBL/GenBank/DDBJ databases">
        <title>Actinomadura craniellae sp. nov. isolated from marine sponge Craniella sp.</title>
        <authorList>
            <person name="Li L."/>
            <person name="Xu Q.H."/>
            <person name="Lin H.W."/>
            <person name="Lu Y.H."/>
        </authorList>
    </citation>
    <scope>NUCLEOTIDE SEQUENCE [LARGE SCALE GENOMIC DNA]</scope>
    <source>
        <strain evidence="1 2">LHW63021</strain>
    </source>
</reference>
<accession>A0A365H7V0</accession>
<proteinExistence type="predicted"/>
<name>A0A365H7V0_9ACTN</name>
<comment type="caution">
    <text evidence="1">The sequence shown here is derived from an EMBL/GenBank/DDBJ whole genome shotgun (WGS) entry which is preliminary data.</text>
</comment>
<evidence type="ECO:0000313" key="2">
    <source>
        <dbReference type="Proteomes" id="UP000251891"/>
    </source>
</evidence>
<dbReference type="Proteomes" id="UP000251891">
    <property type="component" value="Unassembled WGS sequence"/>
</dbReference>